<sequence length="249" mass="25438">MIMRLKIAKMWKLAFTLLLFMSLLLQDKTIGATPIAREAEGNKDNLLQENEGSTRGTTLESADDNSFITEDPNLPENGGSTTGSTPAVDGGNSEVLNDQENGGSTTGSTPAGDDSNSEVLHDQENGGSTTGSTPAGNDSNSEVSHDQDNGSSTTGSTPAGNDGNSEVSQDQDNGGSTTGSTPAGNGGSGDPGNDNQAQFGVGILGTDDAMKGATSVFVDGTTHERNELLLVFTGTNIVYKLCEGKAVVS</sequence>
<name>A0A3P6TJX9_DIBLA</name>
<feature type="region of interest" description="Disordered" evidence="1">
    <location>
        <begin position="41"/>
        <end position="200"/>
    </location>
</feature>
<keyword evidence="2" id="KW-0732">Signal</keyword>
<feature type="chain" id="PRO_5018323366" evidence="2">
    <location>
        <begin position="32"/>
        <end position="249"/>
    </location>
</feature>
<evidence type="ECO:0000256" key="1">
    <source>
        <dbReference type="SAM" id="MobiDB-lite"/>
    </source>
</evidence>
<feature type="compositionally biased region" description="Polar residues" evidence="1">
    <location>
        <begin position="45"/>
        <end position="68"/>
    </location>
</feature>
<dbReference type="EMBL" id="UYRU01045035">
    <property type="protein sequence ID" value="VDK88432.1"/>
    <property type="molecule type" value="Genomic_DNA"/>
</dbReference>
<evidence type="ECO:0000313" key="4">
    <source>
        <dbReference type="Proteomes" id="UP000281553"/>
    </source>
</evidence>
<proteinExistence type="predicted"/>
<reference evidence="3 4" key="1">
    <citation type="submission" date="2018-11" db="EMBL/GenBank/DDBJ databases">
        <authorList>
            <consortium name="Pathogen Informatics"/>
        </authorList>
    </citation>
    <scope>NUCLEOTIDE SEQUENCE [LARGE SCALE GENOMIC DNA]</scope>
</reference>
<gene>
    <name evidence="3" type="ORF">DILT_LOCUS4206</name>
</gene>
<accession>A0A3P6TJX9</accession>
<feature type="signal peptide" evidence="2">
    <location>
        <begin position="1"/>
        <end position="31"/>
    </location>
</feature>
<evidence type="ECO:0000256" key="2">
    <source>
        <dbReference type="SAM" id="SignalP"/>
    </source>
</evidence>
<evidence type="ECO:0000313" key="3">
    <source>
        <dbReference type="EMBL" id="VDK88432.1"/>
    </source>
</evidence>
<dbReference type="AlphaFoldDB" id="A0A3P6TJX9"/>
<feature type="compositionally biased region" description="Polar residues" evidence="1">
    <location>
        <begin position="125"/>
        <end position="142"/>
    </location>
</feature>
<dbReference type="Proteomes" id="UP000281553">
    <property type="component" value="Unassembled WGS sequence"/>
</dbReference>
<keyword evidence="4" id="KW-1185">Reference proteome</keyword>
<feature type="compositionally biased region" description="Polar residues" evidence="1">
    <location>
        <begin position="94"/>
        <end position="109"/>
    </location>
</feature>
<organism evidence="3 4">
    <name type="scientific">Dibothriocephalus latus</name>
    <name type="common">Fish tapeworm</name>
    <name type="synonym">Diphyllobothrium latum</name>
    <dbReference type="NCBI Taxonomy" id="60516"/>
    <lineage>
        <taxon>Eukaryota</taxon>
        <taxon>Metazoa</taxon>
        <taxon>Spiralia</taxon>
        <taxon>Lophotrochozoa</taxon>
        <taxon>Platyhelminthes</taxon>
        <taxon>Cestoda</taxon>
        <taxon>Eucestoda</taxon>
        <taxon>Diphyllobothriidea</taxon>
        <taxon>Diphyllobothriidae</taxon>
        <taxon>Dibothriocephalus</taxon>
    </lineage>
</organism>
<protein>
    <submittedName>
        <fullName evidence="3">Uncharacterized protein</fullName>
    </submittedName>
</protein>
<feature type="compositionally biased region" description="Polar residues" evidence="1">
    <location>
        <begin position="149"/>
        <end position="183"/>
    </location>
</feature>